<protein>
    <recommendedName>
        <fullName evidence="5">Lipoprotein</fullName>
    </recommendedName>
</protein>
<dbReference type="EMBL" id="BMVU01000092">
    <property type="protein sequence ID" value="GGY13898.1"/>
    <property type="molecule type" value="Genomic_DNA"/>
</dbReference>
<dbReference type="PROSITE" id="PS51257">
    <property type="entry name" value="PROKAR_LIPOPROTEIN"/>
    <property type="match status" value="1"/>
</dbReference>
<organism evidence="3 4">
    <name type="scientific">Streptomyces minutiscleroticus</name>
    <dbReference type="NCBI Taxonomy" id="68238"/>
    <lineage>
        <taxon>Bacteria</taxon>
        <taxon>Bacillati</taxon>
        <taxon>Actinomycetota</taxon>
        <taxon>Actinomycetes</taxon>
        <taxon>Kitasatosporales</taxon>
        <taxon>Streptomycetaceae</taxon>
        <taxon>Streptomyces</taxon>
    </lineage>
</organism>
<evidence type="ECO:0000256" key="2">
    <source>
        <dbReference type="SAM" id="SignalP"/>
    </source>
</evidence>
<evidence type="ECO:0000313" key="3">
    <source>
        <dbReference type="EMBL" id="GGY13898.1"/>
    </source>
</evidence>
<keyword evidence="2" id="KW-0732">Signal</keyword>
<dbReference type="RefSeq" id="WP_190194986.1">
    <property type="nucleotide sequence ID" value="NZ_BMVU01000092.1"/>
</dbReference>
<reference evidence="3" key="1">
    <citation type="journal article" date="2014" name="Int. J. Syst. Evol. Microbiol.">
        <title>Complete genome sequence of Corynebacterium casei LMG S-19264T (=DSM 44701T), isolated from a smear-ripened cheese.</title>
        <authorList>
            <consortium name="US DOE Joint Genome Institute (JGI-PGF)"/>
            <person name="Walter F."/>
            <person name="Albersmeier A."/>
            <person name="Kalinowski J."/>
            <person name="Ruckert C."/>
        </authorList>
    </citation>
    <scope>NUCLEOTIDE SEQUENCE</scope>
    <source>
        <strain evidence="3">JCM 4790</strain>
    </source>
</reference>
<proteinExistence type="predicted"/>
<feature type="region of interest" description="Disordered" evidence="1">
    <location>
        <begin position="28"/>
        <end position="55"/>
    </location>
</feature>
<sequence length="315" mass="33988">MRVLRSLGVSCVALASAVSLLAGCGGPGEQRHGGGRADAARPAAPGGNRPEGRPPAALRLDLPFDAYKWDDRDVWLLERARYTLVARCVRERGLDFTMPRNTADTGPPAGYDNSRRYGVADPRAVSRYGYHLPADPDGDRRRRRLQVWSEQVSAAEESAIYGDGTEGDLGCYGQADAVVDRGVAATADADDGWLAARSSATLERSGADPEVVRARVRWRDCMFRAGFRHRDPDAAGGDARWNLDGAAVPAAEVATARADVRCKESSGLLRSWHAAETALQRDAVGRDRPRFDRIAAARATRLGNARVVLAGEQPK</sequence>
<dbReference type="Proteomes" id="UP000619244">
    <property type="component" value="Unassembled WGS sequence"/>
</dbReference>
<accession>A0A918U9I7</accession>
<feature type="chain" id="PRO_5037366210" description="Lipoprotein" evidence="2">
    <location>
        <begin position="23"/>
        <end position="315"/>
    </location>
</feature>
<dbReference type="AlphaFoldDB" id="A0A918U9I7"/>
<comment type="caution">
    <text evidence="3">The sequence shown here is derived from an EMBL/GenBank/DDBJ whole genome shotgun (WGS) entry which is preliminary data.</text>
</comment>
<gene>
    <name evidence="3" type="ORF">GCM10010358_77660</name>
</gene>
<feature type="signal peptide" evidence="2">
    <location>
        <begin position="1"/>
        <end position="22"/>
    </location>
</feature>
<evidence type="ECO:0000313" key="4">
    <source>
        <dbReference type="Proteomes" id="UP000619244"/>
    </source>
</evidence>
<keyword evidence="4" id="KW-1185">Reference proteome</keyword>
<name>A0A918U9I7_9ACTN</name>
<reference evidence="3" key="2">
    <citation type="submission" date="2020-09" db="EMBL/GenBank/DDBJ databases">
        <authorList>
            <person name="Sun Q."/>
            <person name="Ohkuma M."/>
        </authorList>
    </citation>
    <scope>NUCLEOTIDE SEQUENCE</scope>
    <source>
        <strain evidence="3">JCM 4790</strain>
    </source>
</reference>
<evidence type="ECO:0000256" key="1">
    <source>
        <dbReference type="SAM" id="MobiDB-lite"/>
    </source>
</evidence>
<evidence type="ECO:0008006" key="5">
    <source>
        <dbReference type="Google" id="ProtNLM"/>
    </source>
</evidence>